<evidence type="ECO:0000256" key="1">
    <source>
        <dbReference type="SAM" id="MobiDB-lite"/>
    </source>
</evidence>
<sequence>MRFCSCFGTCHGLSSSRRTSESLESNTPMDSPISTVLFNSPASPTSRMLDFSTSLTPDGLPNFTRMRKRPKTSTPSKITSPKRVIIVNPANIRCLGVPSPIKMTSTTTLSMQQLQERLST</sequence>
<name>A0A1D8GUY7_9GEMI</name>
<organism evidence="2">
    <name type="scientific">Euphorbia yellow mosaic virus</name>
    <dbReference type="NCBI Taxonomy" id="598494"/>
    <lineage>
        <taxon>Viruses</taxon>
        <taxon>Monodnaviria</taxon>
        <taxon>Shotokuvirae</taxon>
        <taxon>Cressdnaviricota</taxon>
        <taxon>Repensiviricetes</taxon>
        <taxon>Geplafuvirales</taxon>
        <taxon>Geminiviridae</taxon>
        <taxon>Begomovirus</taxon>
        <taxon>Begomovirus euphorbiamusiviflavi</taxon>
    </lineage>
</organism>
<gene>
    <name evidence="2" type="primary">AC4</name>
</gene>
<reference evidence="2" key="1">
    <citation type="submission" date="2016-08" db="EMBL/GenBank/DDBJ databases">
        <title>Species diversity and phylogeny of begomovirus infecting weeds in northeastern Brazil.</title>
        <authorList>
            <person name="Passos L.S."/>
            <person name="Teixeira J.W.M."/>
            <person name="Lima K.J."/>
            <person name="Rodrigues J.S."/>
            <person name="Soares E.C.S."/>
            <person name="Xavier C.A.D."/>
            <person name="Araujo A.S.F."/>
            <person name="Zerbini F.M."/>
            <person name="Beserra J.E.A.Jr."/>
        </authorList>
    </citation>
    <scope>NUCLEOTIDE SEQUENCE</scope>
    <source>
        <strain evidence="2">ALE23_1A</strain>
    </source>
</reference>
<dbReference type="EMBL" id="KX691395">
    <property type="protein sequence ID" value="AOT83367.1"/>
    <property type="molecule type" value="Genomic_DNA"/>
</dbReference>
<feature type="compositionally biased region" description="Polar residues" evidence="1">
    <location>
        <begin position="39"/>
        <end position="56"/>
    </location>
</feature>
<protein>
    <submittedName>
        <fullName evidence="2">AC4</fullName>
    </submittedName>
</protein>
<feature type="region of interest" description="Disordered" evidence="1">
    <location>
        <begin position="39"/>
        <end position="81"/>
    </location>
</feature>
<evidence type="ECO:0000313" key="2">
    <source>
        <dbReference type="EMBL" id="AOT83367.1"/>
    </source>
</evidence>
<proteinExistence type="predicted"/>
<accession>A0A1D8GUY7</accession>